<accession>A0A8H6FMX8</accession>
<feature type="compositionally biased region" description="Low complexity" evidence="1">
    <location>
        <begin position="354"/>
        <end position="365"/>
    </location>
</feature>
<sequence length="658" mass="77702">MASVDIIGSKHALEDPEFIPRKRFKTSELPFNAAQKSTIDGLLHTIKKKGEYDSLRKKVWSQFEESAEKTAFINQLNELAEAEIERDPSLLSRDRGKAATLMSGVVDRSDIYKSVEKTLDALIAKNINHILQAGREIRRAEIGEDIAAAEEKRGNKTDEEYAKEAVVRKEERARERKREDARKRREEEKERLRAEEAKHMKEIEKLQSQNERRKEREAARAEREKAAEERRRRDRPRDDYEAEKGKEREKCEVQDPDTVPPTPVAPPMDNKALEEAALALLLQEGRELAAKNGPPKPEPELSDSEPPHRKPHVSPPKGPAADRNKVPIKPRLGYSSTPLRHDSGTPIPPPQPAGTPRSRSPYRAPSARHDRSRSPDHARRHSRSYSYRDDDARAQADLDHKSIYKAQMQAKRDIEAEAFKKRGRSERDEGEYRSRSPSRATERDPGRDRDKDRERSKRYEYDYSREDSRHQDERPRSRDRERERPRYEEREKAYTRPRREEAPEHIDRYVPGGAAPAREKRRNTLDNGVDRDDKERSVREDTRDRDAGNRDRDRDRDTRDRDSSYRDSKRDYRERSSYHDRDRNRDRDDYDRDRYRDREHRDHRDRDRDRDRGEEKSRGYERDRDRDRERDGREERPYTRPRREPAPENIDRYVPGAG</sequence>
<dbReference type="RefSeq" id="XP_037160935.1">
    <property type="nucleotide sequence ID" value="XM_037312141.1"/>
</dbReference>
<feature type="compositionally biased region" description="Basic and acidic residues" evidence="1">
    <location>
        <begin position="522"/>
        <end position="651"/>
    </location>
</feature>
<comment type="caution">
    <text evidence="3">The sequence shown here is derived from an EMBL/GenBank/DDBJ whole genome shotgun (WGS) entry which is preliminary data.</text>
</comment>
<feature type="compositionally biased region" description="Basic and acidic residues" evidence="1">
    <location>
        <begin position="151"/>
        <end position="253"/>
    </location>
</feature>
<dbReference type="GeneID" id="59291902"/>
<dbReference type="OrthoDB" id="5579731at2759"/>
<organism evidence="3 4">
    <name type="scientific">Letharia columbiana</name>
    <dbReference type="NCBI Taxonomy" id="112416"/>
    <lineage>
        <taxon>Eukaryota</taxon>
        <taxon>Fungi</taxon>
        <taxon>Dikarya</taxon>
        <taxon>Ascomycota</taxon>
        <taxon>Pezizomycotina</taxon>
        <taxon>Lecanoromycetes</taxon>
        <taxon>OSLEUM clade</taxon>
        <taxon>Lecanoromycetidae</taxon>
        <taxon>Lecanorales</taxon>
        <taxon>Lecanorineae</taxon>
        <taxon>Parmeliaceae</taxon>
        <taxon>Letharia</taxon>
    </lineage>
</organism>
<evidence type="ECO:0000256" key="1">
    <source>
        <dbReference type="SAM" id="MobiDB-lite"/>
    </source>
</evidence>
<dbReference type="InterPro" id="IPR055264">
    <property type="entry name" value="BOD1/SHG1_dom"/>
</dbReference>
<dbReference type="Proteomes" id="UP000578531">
    <property type="component" value="Unassembled WGS sequence"/>
</dbReference>
<dbReference type="EMBL" id="JACCJC010000056">
    <property type="protein sequence ID" value="KAF6231503.1"/>
    <property type="molecule type" value="Genomic_DNA"/>
</dbReference>
<reference evidence="3 4" key="1">
    <citation type="journal article" date="2020" name="Genomics">
        <title>Complete, high-quality genomes from long-read metagenomic sequencing of two wolf lichen thalli reveals enigmatic genome architecture.</title>
        <authorList>
            <person name="McKenzie S.K."/>
            <person name="Walston R.F."/>
            <person name="Allen J.L."/>
        </authorList>
    </citation>
    <scope>NUCLEOTIDE SEQUENCE [LARGE SCALE GENOMIC DNA]</scope>
    <source>
        <strain evidence="3">WasteWater2</strain>
    </source>
</reference>
<feature type="compositionally biased region" description="Basic and acidic residues" evidence="1">
    <location>
        <begin position="367"/>
        <end position="377"/>
    </location>
</feature>
<dbReference type="PANTHER" id="PTHR28034">
    <property type="entry name" value="SET1 COMPLEX COMPONENT SHG1"/>
    <property type="match status" value="1"/>
</dbReference>
<protein>
    <recommendedName>
        <fullName evidence="2">BOD1/SHG1 domain-containing protein</fullName>
    </recommendedName>
</protein>
<dbReference type="Pfam" id="PF05205">
    <property type="entry name" value="COMPASS-Shg1"/>
    <property type="match status" value="1"/>
</dbReference>
<feature type="domain" description="BOD1/SHG1" evidence="2">
    <location>
        <begin position="42"/>
        <end position="143"/>
    </location>
</feature>
<name>A0A8H6FMX8_9LECA</name>
<gene>
    <name evidence="3" type="ORF">HO173_010255</name>
</gene>
<proteinExistence type="predicted"/>
<dbReference type="PANTHER" id="PTHR28034:SF1">
    <property type="entry name" value="NUCLEOMORPHIN"/>
    <property type="match status" value="1"/>
</dbReference>
<dbReference type="AlphaFoldDB" id="A0A8H6FMX8"/>
<keyword evidence="4" id="KW-1185">Reference proteome</keyword>
<feature type="compositionally biased region" description="Basic and acidic residues" evidence="1">
    <location>
        <begin position="386"/>
        <end position="402"/>
    </location>
</feature>
<evidence type="ECO:0000313" key="4">
    <source>
        <dbReference type="Proteomes" id="UP000578531"/>
    </source>
</evidence>
<evidence type="ECO:0000259" key="2">
    <source>
        <dbReference type="Pfam" id="PF05205"/>
    </source>
</evidence>
<feature type="compositionally biased region" description="Basic and acidic residues" evidence="1">
    <location>
        <begin position="410"/>
        <end position="508"/>
    </location>
</feature>
<evidence type="ECO:0000313" key="3">
    <source>
        <dbReference type="EMBL" id="KAF6231503.1"/>
    </source>
</evidence>
<feature type="region of interest" description="Disordered" evidence="1">
    <location>
        <begin position="151"/>
        <end position="658"/>
    </location>
</feature>